<feature type="non-terminal residue" evidence="2">
    <location>
        <position position="1"/>
    </location>
</feature>
<evidence type="ECO:0000313" key="3">
    <source>
        <dbReference type="Proteomes" id="UP001286313"/>
    </source>
</evidence>
<keyword evidence="3" id="KW-1185">Reference proteome</keyword>
<evidence type="ECO:0000313" key="2">
    <source>
        <dbReference type="EMBL" id="KAK3852124.1"/>
    </source>
</evidence>
<name>A0AAE1BN03_PETCI</name>
<feature type="region of interest" description="Disordered" evidence="1">
    <location>
        <begin position="27"/>
        <end position="49"/>
    </location>
</feature>
<dbReference type="AlphaFoldDB" id="A0AAE1BN03"/>
<accession>A0AAE1BN03</accession>
<comment type="caution">
    <text evidence="2">The sequence shown here is derived from an EMBL/GenBank/DDBJ whole genome shotgun (WGS) entry which is preliminary data.</text>
</comment>
<gene>
    <name evidence="2" type="ORF">Pcinc_041272</name>
</gene>
<proteinExistence type="predicted"/>
<protein>
    <submittedName>
        <fullName evidence="2">Uncharacterized protein</fullName>
    </submittedName>
</protein>
<organism evidence="2 3">
    <name type="scientific">Petrolisthes cinctipes</name>
    <name type="common">Flat porcelain crab</name>
    <dbReference type="NCBI Taxonomy" id="88211"/>
    <lineage>
        <taxon>Eukaryota</taxon>
        <taxon>Metazoa</taxon>
        <taxon>Ecdysozoa</taxon>
        <taxon>Arthropoda</taxon>
        <taxon>Crustacea</taxon>
        <taxon>Multicrustacea</taxon>
        <taxon>Malacostraca</taxon>
        <taxon>Eumalacostraca</taxon>
        <taxon>Eucarida</taxon>
        <taxon>Decapoda</taxon>
        <taxon>Pleocyemata</taxon>
        <taxon>Anomura</taxon>
        <taxon>Galatheoidea</taxon>
        <taxon>Porcellanidae</taxon>
        <taxon>Petrolisthes</taxon>
    </lineage>
</organism>
<dbReference type="EMBL" id="JAWQEG010007578">
    <property type="protein sequence ID" value="KAK3852124.1"/>
    <property type="molecule type" value="Genomic_DNA"/>
</dbReference>
<sequence length="49" mass="5481">QLKTPQSDLSRHNTCPDLPFRCHGVPQHGSTRLAGWPDSGESFNKLKVH</sequence>
<dbReference type="Proteomes" id="UP001286313">
    <property type="component" value="Unassembled WGS sequence"/>
</dbReference>
<reference evidence="2" key="1">
    <citation type="submission" date="2023-10" db="EMBL/GenBank/DDBJ databases">
        <title>Genome assemblies of two species of porcelain crab, Petrolisthes cinctipes and Petrolisthes manimaculis (Anomura: Porcellanidae).</title>
        <authorList>
            <person name="Angst P."/>
        </authorList>
    </citation>
    <scope>NUCLEOTIDE SEQUENCE</scope>
    <source>
        <strain evidence="2">PB745_01</strain>
        <tissue evidence="2">Gill</tissue>
    </source>
</reference>
<evidence type="ECO:0000256" key="1">
    <source>
        <dbReference type="SAM" id="MobiDB-lite"/>
    </source>
</evidence>